<dbReference type="Pfam" id="PF14024">
    <property type="entry name" value="DUF4240"/>
    <property type="match status" value="1"/>
</dbReference>
<sequence length="181" mass="20275">MPGGIHFTREMNLEKKDFWQLIDASRLAADNDPNAQVDTLGALLLQLEADQIVEFDRVMVEHVNRAYHWDVWAAGYIIGGGCSDDGFMDFMGWLISKGEQVFETALRDADSLADVVEEIDGECQVEGILYAPGKAWERKTGRPGGDFPQHMFAFQNGPHGESWDEDEVDARLPRLAARFNG</sequence>
<comment type="caution">
    <text evidence="2">The sequence shown here is derived from an EMBL/GenBank/DDBJ whole genome shotgun (WGS) entry which is preliminary data.</text>
</comment>
<evidence type="ECO:0000259" key="1">
    <source>
        <dbReference type="Pfam" id="PF14024"/>
    </source>
</evidence>
<feature type="domain" description="DUF4240" evidence="1">
    <location>
        <begin position="14"/>
        <end position="138"/>
    </location>
</feature>
<dbReference type="Proteomes" id="UP000819052">
    <property type="component" value="Unassembled WGS sequence"/>
</dbReference>
<dbReference type="InterPro" id="IPR025334">
    <property type="entry name" value="DUF4240"/>
</dbReference>
<reference evidence="2 3" key="1">
    <citation type="submission" date="2019-09" db="EMBL/GenBank/DDBJ databases">
        <title>Taxonomy of Antarctic Massilia spp.: description of Massilia rubra sp. nov., Massilia aquatica sp. nov., Massilia mucilaginosa sp. nov., Massilia frigida sp. nov. isolated from streams, lakes and regoliths.</title>
        <authorList>
            <person name="Holochova P."/>
            <person name="Sedlacek I."/>
            <person name="Kralova S."/>
            <person name="Maslanova I."/>
            <person name="Busse H.-J."/>
            <person name="Stankova E."/>
            <person name="Vrbovska V."/>
            <person name="Kovarovic V."/>
            <person name="Bartak M."/>
            <person name="Svec P."/>
            <person name="Pantucek R."/>
        </authorList>
    </citation>
    <scope>NUCLEOTIDE SEQUENCE [LARGE SCALE GENOMIC DNA]</scope>
    <source>
        <strain evidence="2 3">CCM 8693</strain>
    </source>
</reference>
<protein>
    <submittedName>
        <fullName evidence="2">DUF4240 domain-containing protein</fullName>
    </submittedName>
</protein>
<evidence type="ECO:0000313" key="3">
    <source>
        <dbReference type="Proteomes" id="UP000819052"/>
    </source>
</evidence>
<dbReference type="EMBL" id="VVIW01000012">
    <property type="protein sequence ID" value="NHZ42357.1"/>
    <property type="molecule type" value="Genomic_DNA"/>
</dbReference>
<accession>A0ABX0M621</accession>
<gene>
    <name evidence="2" type="ORF">F1609_19575</name>
</gene>
<keyword evidence="3" id="KW-1185">Reference proteome</keyword>
<organism evidence="2 3">
    <name type="scientific">Massilia aquatica</name>
    <dbReference type="NCBI Taxonomy" id="2609000"/>
    <lineage>
        <taxon>Bacteria</taxon>
        <taxon>Pseudomonadati</taxon>
        <taxon>Pseudomonadota</taxon>
        <taxon>Betaproteobacteria</taxon>
        <taxon>Burkholderiales</taxon>
        <taxon>Oxalobacteraceae</taxon>
        <taxon>Telluria group</taxon>
        <taxon>Massilia</taxon>
    </lineage>
</organism>
<proteinExistence type="predicted"/>
<name>A0ABX0M621_9BURK</name>
<evidence type="ECO:0000313" key="2">
    <source>
        <dbReference type="EMBL" id="NHZ42357.1"/>
    </source>
</evidence>